<reference evidence="1 2" key="1">
    <citation type="journal article" date="2018" name="Front. Plant Sci.">
        <title>Red Clover (Trifolium pratense) and Zigzag Clover (T. medium) - A Picture of Genomic Similarities and Differences.</title>
        <authorList>
            <person name="Dluhosova J."/>
            <person name="Istvanek J."/>
            <person name="Nedelnik J."/>
            <person name="Repkova J."/>
        </authorList>
    </citation>
    <scope>NUCLEOTIDE SEQUENCE [LARGE SCALE GENOMIC DNA]</scope>
    <source>
        <strain evidence="2">cv. 10/8</strain>
        <tissue evidence="1">Leaf</tissue>
    </source>
</reference>
<organism evidence="1 2">
    <name type="scientific">Trifolium medium</name>
    <dbReference type="NCBI Taxonomy" id="97028"/>
    <lineage>
        <taxon>Eukaryota</taxon>
        <taxon>Viridiplantae</taxon>
        <taxon>Streptophyta</taxon>
        <taxon>Embryophyta</taxon>
        <taxon>Tracheophyta</taxon>
        <taxon>Spermatophyta</taxon>
        <taxon>Magnoliopsida</taxon>
        <taxon>eudicotyledons</taxon>
        <taxon>Gunneridae</taxon>
        <taxon>Pentapetalae</taxon>
        <taxon>rosids</taxon>
        <taxon>fabids</taxon>
        <taxon>Fabales</taxon>
        <taxon>Fabaceae</taxon>
        <taxon>Papilionoideae</taxon>
        <taxon>50 kb inversion clade</taxon>
        <taxon>NPAAA clade</taxon>
        <taxon>Hologalegina</taxon>
        <taxon>IRL clade</taxon>
        <taxon>Trifolieae</taxon>
        <taxon>Trifolium</taxon>
    </lineage>
</organism>
<protein>
    <submittedName>
        <fullName evidence="1">Uncharacterized protein</fullName>
    </submittedName>
</protein>
<evidence type="ECO:0000313" key="2">
    <source>
        <dbReference type="Proteomes" id="UP000265520"/>
    </source>
</evidence>
<dbReference type="AlphaFoldDB" id="A0A392UTV0"/>
<feature type="non-terminal residue" evidence="1">
    <location>
        <position position="1"/>
    </location>
</feature>
<proteinExistence type="predicted"/>
<accession>A0A392UTV0</accession>
<dbReference type="EMBL" id="LXQA010972948">
    <property type="protein sequence ID" value="MCI79406.1"/>
    <property type="molecule type" value="Genomic_DNA"/>
</dbReference>
<comment type="caution">
    <text evidence="1">The sequence shown here is derived from an EMBL/GenBank/DDBJ whole genome shotgun (WGS) entry which is preliminary data.</text>
</comment>
<dbReference type="Proteomes" id="UP000265520">
    <property type="component" value="Unassembled WGS sequence"/>
</dbReference>
<sequence>PNEEEFKTEDDAVLSTPYTAGDVDASIALR</sequence>
<keyword evidence="2" id="KW-1185">Reference proteome</keyword>
<name>A0A392UTV0_9FABA</name>
<evidence type="ECO:0000313" key="1">
    <source>
        <dbReference type="EMBL" id="MCI79406.1"/>
    </source>
</evidence>